<sequence>MVPTCTNVALGIPSRKVKYSKFSVKRKYLLRFLIRPLPAPLPFLIGAFLFIVGILLLVGSLSKVGANQAILVLIVGILGFLPGFCHLLIAHRAYEGCQGYSYHDLQDCDD</sequence>
<feature type="transmembrane region" description="Helical" evidence="18">
    <location>
        <begin position="39"/>
        <end position="58"/>
    </location>
</feature>
<evidence type="ECO:0000313" key="19">
    <source>
        <dbReference type="Ensembl" id="ENSEASP00005012940.2"/>
    </source>
</evidence>
<evidence type="ECO:0000256" key="16">
    <source>
        <dbReference type="ARBA" id="ARBA00024003"/>
    </source>
</evidence>
<evidence type="ECO:0000256" key="17">
    <source>
        <dbReference type="ARBA" id="ARBA00024088"/>
    </source>
</evidence>
<comment type="function">
    <text evidence="16">Involved in trafficking and recycling of synaptic vesicles.</text>
</comment>
<evidence type="ECO:0000256" key="3">
    <source>
        <dbReference type="ARBA" id="ARBA00004234"/>
    </source>
</evidence>
<feature type="transmembrane region" description="Helical" evidence="18">
    <location>
        <begin position="70"/>
        <end position="89"/>
    </location>
</feature>
<dbReference type="GO" id="GO:0008021">
    <property type="term" value="C:synaptic vesicle"/>
    <property type="evidence" value="ECO:0007669"/>
    <property type="project" value="UniProtKB-SubCell"/>
</dbReference>
<dbReference type="GO" id="GO:0005794">
    <property type="term" value="C:Golgi apparatus"/>
    <property type="evidence" value="ECO:0007669"/>
    <property type="project" value="UniProtKB-SubCell"/>
</dbReference>
<protein>
    <recommendedName>
        <fullName evidence="17">Transmembrane protein 230</fullName>
    </recommendedName>
</protein>
<proteinExistence type="inferred from homology"/>
<dbReference type="GO" id="GO:0055037">
    <property type="term" value="C:recycling endosome"/>
    <property type="evidence" value="ECO:0007669"/>
    <property type="project" value="UniProtKB-SubCell"/>
</dbReference>
<dbReference type="PANTHER" id="PTHR15664">
    <property type="entry name" value="C20ORF30 PROTEIN"/>
    <property type="match status" value="1"/>
</dbReference>
<evidence type="ECO:0000256" key="10">
    <source>
        <dbReference type="ARBA" id="ARBA00022753"/>
    </source>
</evidence>
<keyword evidence="13" id="KW-0333">Golgi apparatus</keyword>
<keyword evidence="20" id="KW-1185">Reference proteome</keyword>
<keyword evidence="14 18" id="KW-0472">Membrane</keyword>
<dbReference type="InterPro" id="IPR044234">
    <property type="entry name" value="TMEM230"/>
</dbReference>
<evidence type="ECO:0000256" key="2">
    <source>
        <dbReference type="ARBA" id="ARBA00004172"/>
    </source>
</evidence>
<name>A0A8C4LQP6_EQUAS</name>
<evidence type="ECO:0000256" key="6">
    <source>
        <dbReference type="ARBA" id="ARBA00004601"/>
    </source>
</evidence>
<dbReference type="Proteomes" id="UP000694387">
    <property type="component" value="Chromosome 24"/>
</dbReference>
<organism evidence="19 20">
    <name type="scientific">Equus asinus</name>
    <name type="common">Donkey</name>
    <name type="synonym">Equus africanus asinus</name>
    <dbReference type="NCBI Taxonomy" id="9793"/>
    <lineage>
        <taxon>Eukaryota</taxon>
        <taxon>Metazoa</taxon>
        <taxon>Chordata</taxon>
        <taxon>Craniata</taxon>
        <taxon>Vertebrata</taxon>
        <taxon>Euteleostomi</taxon>
        <taxon>Mammalia</taxon>
        <taxon>Eutheria</taxon>
        <taxon>Laurasiatheria</taxon>
        <taxon>Perissodactyla</taxon>
        <taxon>Equidae</taxon>
        <taxon>Equus</taxon>
    </lineage>
</organism>
<evidence type="ECO:0000256" key="1">
    <source>
        <dbReference type="ARBA" id="ARBA00004141"/>
    </source>
</evidence>
<evidence type="ECO:0000256" key="14">
    <source>
        <dbReference type="ARBA" id="ARBA00023136"/>
    </source>
</evidence>
<keyword evidence="12" id="KW-0770">Synapse</keyword>
<keyword evidence="9 18" id="KW-0812">Transmembrane</keyword>
<evidence type="ECO:0000256" key="13">
    <source>
        <dbReference type="ARBA" id="ARBA00023034"/>
    </source>
</evidence>
<dbReference type="GO" id="GO:0005770">
    <property type="term" value="C:late endosome"/>
    <property type="evidence" value="ECO:0007669"/>
    <property type="project" value="UniProtKB-SubCell"/>
</dbReference>
<evidence type="ECO:0000256" key="15">
    <source>
        <dbReference type="ARBA" id="ARBA00023329"/>
    </source>
</evidence>
<dbReference type="Ensembl" id="ENSEAST00005014065.2">
    <property type="protein sequence ID" value="ENSEASP00005012940.2"/>
    <property type="gene ID" value="ENSEASG00005009048.2"/>
</dbReference>
<evidence type="ECO:0000256" key="5">
    <source>
        <dbReference type="ARBA" id="ARBA00004419"/>
    </source>
</evidence>
<accession>A0A8C4LQP6</accession>
<dbReference type="GO" id="GO:0005776">
    <property type="term" value="C:autophagosome"/>
    <property type="evidence" value="ECO:0007669"/>
    <property type="project" value="UniProtKB-SubCell"/>
</dbReference>
<dbReference type="AlphaFoldDB" id="A0A8C4LQP6"/>
<dbReference type="GO" id="GO:0016020">
    <property type="term" value="C:membrane"/>
    <property type="evidence" value="ECO:0007669"/>
    <property type="project" value="UniProtKB-SubCell"/>
</dbReference>
<evidence type="ECO:0000256" key="11">
    <source>
        <dbReference type="ARBA" id="ARBA00022989"/>
    </source>
</evidence>
<dbReference type="GO" id="GO:0048489">
    <property type="term" value="P:synaptic vesicle transport"/>
    <property type="evidence" value="ECO:0007669"/>
    <property type="project" value="TreeGrafter"/>
</dbReference>
<comment type="subcellular location">
    <subcellularLocation>
        <location evidence="5">Cytoplasmic vesicle</location>
        <location evidence="5">Autophagosome</location>
    </subcellularLocation>
    <subcellularLocation>
        <location evidence="3">Cytoplasmic vesicle</location>
        <location evidence="3">Secretory vesicle</location>
        <location evidence="3">Synaptic vesicle</location>
    </subcellularLocation>
    <subcellularLocation>
        <location evidence="4">Early endosome</location>
    </subcellularLocation>
    <subcellularLocation>
        <location evidence="6">Golgi apparatus</location>
        <location evidence="6">trans-Golgi network</location>
    </subcellularLocation>
    <subcellularLocation>
        <location evidence="7">Late endosome</location>
    </subcellularLocation>
    <subcellularLocation>
        <location evidence="1">Membrane</location>
        <topology evidence="1">Multi-pass membrane protein</topology>
    </subcellularLocation>
    <subcellularLocation>
        <location evidence="2">Recycling endosome</location>
    </subcellularLocation>
</comment>
<evidence type="ECO:0000313" key="20">
    <source>
        <dbReference type="Proteomes" id="UP000694387"/>
    </source>
</evidence>
<reference evidence="19" key="2">
    <citation type="submission" date="2025-08" db="UniProtKB">
        <authorList>
            <consortium name="Ensembl"/>
        </authorList>
    </citation>
    <scope>IDENTIFICATION</scope>
</reference>
<evidence type="ECO:0000256" key="18">
    <source>
        <dbReference type="SAM" id="Phobius"/>
    </source>
</evidence>
<comment type="similarity">
    <text evidence="8">Belongs to the TMEM134/TMEM230 family.</text>
</comment>
<dbReference type="Pfam" id="PF05915">
    <property type="entry name" value="TMEM_230_134"/>
    <property type="match status" value="1"/>
</dbReference>
<evidence type="ECO:0000256" key="9">
    <source>
        <dbReference type="ARBA" id="ARBA00022692"/>
    </source>
</evidence>
<evidence type="ECO:0000256" key="12">
    <source>
        <dbReference type="ARBA" id="ARBA00023018"/>
    </source>
</evidence>
<reference evidence="19 20" key="1">
    <citation type="journal article" date="2020" name="Nat. Commun.">
        <title>Donkey genomes provide new insights into domestication and selection for coat color.</title>
        <authorList>
            <person name="Wang"/>
            <person name="C."/>
            <person name="Li"/>
            <person name="H."/>
            <person name="Guo"/>
            <person name="Y."/>
            <person name="Huang"/>
            <person name="J."/>
            <person name="Sun"/>
            <person name="Y."/>
            <person name="Min"/>
            <person name="J."/>
            <person name="Wang"/>
            <person name="J."/>
            <person name="Fang"/>
            <person name="X."/>
            <person name="Zhao"/>
            <person name="Z."/>
            <person name="Wang"/>
            <person name="S."/>
            <person name="Zhang"/>
            <person name="Y."/>
            <person name="Liu"/>
            <person name="Q."/>
            <person name="Jiang"/>
            <person name="Q."/>
            <person name="Wang"/>
            <person name="X."/>
            <person name="Guo"/>
            <person name="Y."/>
            <person name="Yang"/>
            <person name="C."/>
            <person name="Wang"/>
            <person name="Y."/>
            <person name="Tian"/>
            <person name="F."/>
            <person name="Zhuang"/>
            <person name="G."/>
            <person name="Fan"/>
            <person name="Y."/>
            <person name="Gao"/>
            <person name="Q."/>
            <person name="Li"/>
            <person name="Y."/>
            <person name="Ju"/>
            <person name="Z."/>
            <person name="Li"/>
            <person name="J."/>
            <person name="Li"/>
            <person name="R."/>
            <person name="Hou"/>
            <person name="M."/>
            <person name="Yang"/>
            <person name="G."/>
            <person name="Liu"/>
            <person name="G."/>
            <person name="Liu"/>
            <person name="W."/>
            <person name="Guo"/>
            <person name="J."/>
            <person name="Pan"/>
            <person name="S."/>
            <person name="Fan"/>
            <person name="G."/>
            <person name="Zhang"/>
            <person name="W."/>
            <person name="Zhang"/>
            <person name="R."/>
            <person name="Yu"/>
            <person name="J."/>
            <person name="Zhang"/>
            <person name="X."/>
            <person name="Yin"/>
            <person name="Q."/>
            <person name="Ji"/>
            <person name="C."/>
            <person name="Jin"/>
            <person name="Y."/>
            <person name="Yue"/>
            <person name="G."/>
            <person name="Liu"/>
            <person name="M."/>
            <person name="Xu"/>
            <person name="J."/>
            <person name="Liu"/>
            <person name="S."/>
            <person name="Jordana"/>
            <person name="J."/>
            <person name="Noce"/>
            <person name="A."/>
            <person name="Amills"/>
            <person name="M."/>
            <person name="Wu"/>
            <person name="D.D."/>
            <person name="Li"/>
            <person name="S."/>
            <person name="Zhou"/>
            <person name="X. and Zhong"/>
            <person name="J."/>
        </authorList>
    </citation>
    <scope>NUCLEOTIDE SEQUENCE [LARGE SCALE GENOMIC DNA]</scope>
</reference>
<evidence type="ECO:0000256" key="8">
    <source>
        <dbReference type="ARBA" id="ARBA00007743"/>
    </source>
</evidence>
<keyword evidence="15" id="KW-0968">Cytoplasmic vesicle</keyword>
<evidence type="ECO:0000256" key="4">
    <source>
        <dbReference type="ARBA" id="ARBA00004412"/>
    </source>
</evidence>
<dbReference type="PANTHER" id="PTHR15664:SF6">
    <property type="entry name" value="TRANSMEMBRANE PROTEIN 230"/>
    <property type="match status" value="1"/>
</dbReference>
<evidence type="ECO:0000256" key="7">
    <source>
        <dbReference type="ARBA" id="ARBA00004603"/>
    </source>
</evidence>
<reference evidence="19" key="3">
    <citation type="submission" date="2025-09" db="UniProtKB">
        <authorList>
            <consortium name="Ensembl"/>
        </authorList>
    </citation>
    <scope>IDENTIFICATION</scope>
</reference>
<keyword evidence="10" id="KW-0967">Endosome</keyword>
<dbReference type="GO" id="GO:0005769">
    <property type="term" value="C:early endosome"/>
    <property type="evidence" value="ECO:0007669"/>
    <property type="project" value="UniProtKB-SubCell"/>
</dbReference>
<keyword evidence="11 18" id="KW-1133">Transmembrane helix</keyword>
<dbReference type="InterPro" id="IPR008590">
    <property type="entry name" value="TMEM_230/134"/>
</dbReference>